<evidence type="ECO:0000313" key="3">
    <source>
        <dbReference type="Proteomes" id="UP001055219"/>
    </source>
</evidence>
<dbReference type="AlphaFoldDB" id="A0A9P9XZP5"/>
<dbReference type="EMBL" id="JAGIXG020000029">
    <property type="protein sequence ID" value="KAI6780640.1"/>
    <property type="molecule type" value="Genomic_DNA"/>
</dbReference>
<evidence type="ECO:0000256" key="1">
    <source>
        <dbReference type="SAM" id="MobiDB-lite"/>
    </source>
</evidence>
<dbReference type="GeneID" id="75827663"/>
<proteinExistence type="predicted"/>
<dbReference type="Proteomes" id="UP001055219">
    <property type="component" value="Unassembled WGS sequence"/>
</dbReference>
<accession>A0A9P9XZP5</accession>
<dbReference type="RefSeq" id="XP_051361496.1">
    <property type="nucleotide sequence ID" value="XM_051507194.1"/>
</dbReference>
<reference evidence="2" key="2">
    <citation type="submission" date="2022-07" db="EMBL/GenBank/DDBJ databases">
        <authorList>
            <person name="Goncalves M.F.M."/>
            <person name="Hilario S."/>
            <person name="Van De Peer Y."/>
            <person name="Esteves A.C."/>
            <person name="Alves A."/>
        </authorList>
    </citation>
    <scope>NUCLEOTIDE SEQUENCE</scope>
    <source>
        <strain evidence="2">MUM 19.33</strain>
    </source>
</reference>
<comment type="caution">
    <text evidence="2">The sequence shown here is derived from an EMBL/GenBank/DDBJ whole genome shotgun (WGS) entry which is preliminary data.</text>
</comment>
<organism evidence="2 3">
    <name type="scientific">Emericellopsis cladophorae</name>
    <dbReference type="NCBI Taxonomy" id="2686198"/>
    <lineage>
        <taxon>Eukaryota</taxon>
        <taxon>Fungi</taxon>
        <taxon>Dikarya</taxon>
        <taxon>Ascomycota</taxon>
        <taxon>Pezizomycotina</taxon>
        <taxon>Sordariomycetes</taxon>
        <taxon>Hypocreomycetidae</taxon>
        <taxon>Hypocreales</taxon>
        <taxon>Bionectriaceae</taxon>
        <taxon>Emericellopsis</taxon>
    </lineage>
</organism>
<gene>
    <name evidence="2" type="ORF">J7T54_001144</name>
</gene>
<dbReference type="OrthoDB" id="10464470at2759"/>
<keyword evidence="3" id="KW-1185">Reference proteome</keyword>
<evidence type="ECO:0000313" key="2">
    <source>
        <dbReference type="EMBL" id="KAI6780640.1"/>
    </source>
</evidence>
<name>A0A9P9XZP5_9HYPO</name>
<sequence length="519" mass="58358">MNRAATARNKHLKGVHGPSHAIAMDPAARRTSPFDRLSGARIRETQQNEHIAWPSGNEELRNELLSQPEHHQLAQNWETNIATWRRMCLQIADFPPYHRAIATGEDWIKVTALPQWLAAFRANLIDYTDAERLELSKNSDVKWLSYPKDNDFNRFIMESPCGTTFVIDNELESDVTHTRGDEAARTELSMAEPAVHVGPTSQISQYIFPTSGHESLTDGDECSFKIEIHKGDEDEDQHGEPLLPYVLNNCRLYGEDTGVGQAWLFVLRNLYASGSLDTEITALREEAGLVLDMYQQAADTKQETRAGELYDEACTIAKYLQKYRERNSQHQLDTESCVPERIYGPTAMGIRRPRINRAMERHARLLGVDKAYLKLPPKELYVDMLNNPNTRVLSIEEIIDGHLVRPWRDISRAPSLDERELNNKNCLDAVRPPQNAEFKIRGAALSNQKVHHGNLVGGSVPAVLSGTTSHAAVHDMAHTTDQQDTNAVDEDELSDYKSGGENSDELDESMDAVSKANKA</sequence>
<reference evidence="2" key="1">
    <citation type="journal article" date="2021" name="J Fungi (Basel)">
        <title>Genomic and Metabolomic Analyses of the Marine Fungus Emericellopsis cladophorae: Insights into Saltwater Adaptability Mechanisms and Its Biosynthetic Potential.</title>
        <authorList>
            <person name="Goncalves M.F.M."/>
            <person name="Hilario S."/>
            <person name="Van de Peer Y."/>
            <person name="Esteves A.C."/>
            <person name="Alves A."/>
        </authorList>
    </citation>
    <scope>NUCLEOTIDE SEQUENCE</scope>
    <source>
        <strain evidence="2">MUM 19.33</strain>
    </source>
</reference>
<feature type="region of interest" description="Disordered" evidence="1">
    <location>
        <begin position="478"/>
        <end position="519"/>
    </location>
</feature>
<protein>
    <submittedName>
        <fullName evidence="2">Uncharacterized protein</fullName>
    </submittedName>
</protein>